<evidence type="ECO:0000313" key="1">
    <source>
        <dbReference type="EMBL" id="KFA90725.1"/>
    </source>
</evidence>
<evidence type="ECO:0008006" key="3">
    <source>
        <dbReference type="Google" id="ProtNLM"/>
    </source>
</evidence>
<name>A0A084SQJ0_9BACT</name>
<comment type="caution">
    <text evidence="1">The sequence shown here is derived from an EMBL/GenBank/DDBJ whole genome shotgun (WGS) entry which is preliminary data.</text>
</comment>
<dbReference type="InterPro" id="IPR027417">
    <property type="entry name" value="P-loop_NTPase"/>
</dbReference>
<dbReference type="SUPFAM" id="SSF52540">
    <property type="entry name" value="P-loop containing nucleoside triphosphate hydrolases"/>
    <property type="match status" value="1"/>
</dbReference>
<dbReference type="AlphaFoldDB" id="A0A084SQJ0"/>
<accession>A0A084SQJ0</accession>
<dbReference type="Gene3D" id="3.40.50.300">
    <property type="entry name" value="P-loop containing nucleotide triphosphate hydrolases"/>
    <property type="match status" value="1"/>
</dbReference>
<dbReference type="Proteomes" id="UP000028547">
    <property type="component" value="Unassembled WGS sequence"/>
</dbReference>
<gene>
    <name evidence="1" type="ORF">Q664_26795</name>
</gene>
<dbReference type="PANTHER" id="PTHR34301:SF8">
    <property type="entry name" value="ATPASE DOMAIN-CONTAINING PROTEIN"/>
    <property type="match status" value="1"/>
</dbReference>
<dbReference type="PANTHER" id="PTHR34301">
    <property type="entry name" value="DNA-BINDING PROTEIN-RELATED"/>
    <property type="match status" value="1"/>
</dbReference>
<proteinExistence type="predicted"/>
<protein>
    <recommendedName>
        <fullName evidence="3">AAA family ATPase</fullName>
    </recommendedName>
</protein>
<evidence type="ECO:0000313" key="2">
    <source>
        <dbReference type="Proteomes" id="UP000028547"/>
    </source>
</evidence>
<sequence>MLLTAPRRWGKSSLMYALHDQPWPAWSVRQLDVEYVETPAQFLTELAANLLQLDPVLGVFKKTRELPTSLVRWVSGALSEVEVGALGDLKLKLRDSLRDEQWPELAEQLLGQLQRLEGSLLIVIDEFPMMVDTFLDKDQEGCLRFLRWVRAQRRPQQGLMLRFLLGGSVNIEPRLERLAQEAVLNDLERFQLQPLPLDRAIEFVTEVLKGESVPFEEGTPRKIVETAGTGVHFFLQVLINECMSEMRQQRWPRLLVEHIQPAYESRVLGPPNRARFSHYHSRLKSNYGALEEPARLLLAELARAPVSNVDELRMVLLRHGLDKVELDDLVARLESDYYVTRSGGEVRFHSNFLKDWWLRNAPGIRRKP</sequence>
<reference evidence="1 2" key="1">
    <citation type="submission" date="2014-07" db="EMBL/GenBank/DDBJ databases">
        <title>Draft Genome Sequence of Gephyronic Acid Producer, Cystobacter violaceus Strain Cb vi76.</title>
        <authorList>
            <person name="Stevens D.C."/>
            <person name="Young J."/>
            <person name="Carmichael R."/>
            <person name="Tan J."/>
            <person name="Taylor R.E."/>
        </authorList>
    </citation>
    <scope>NUCLEOTIDE SEQUENCE [LARGE SCALE GENOMIC DNA]</scope>
    <source>
        <strain evidence="1 2">Cb vi76</strain>
    </source>
</reference>
<organism evidence="1 2">
    <name type="scientific">Archangium violaceum Cb vi76</name>
    <dbReference type="NCBI Taxonomy" id="1406225"/>
    <lineage>
        <taxon>Bacteria</taxon>
        <taxon>Pseudomonadati</taxon>
        <taxon>Myxococcota</taxon>
        <taxon>Myxococcia</taxon>
        <taxon>Myxococcales</taxon>
        <taxon>Cystobacterineae</taxon>
        <taxon>Archangiaceae</taxon>
        <taxon>Archangium</taxon>
    </lineage>
</organism>
<dbReference type="RefSeq" id="WP_043401335.1">
    <property type="nucleotide sequence ID" value="NZ_JPMI01000178.1"/>
</dbReference>
<dbReference type="EMBL" id="JPMI01000178">
    <property type="protein sequence ID" value="KFA90725.1"/>
    <property type="molecule type" value="Genomic_DNA"/>
</dbReference>